<dbReference type="NCBIfam" id="NF033773">
    <property type="entry name" value="tellur_TrgA"/>
    <property type="match status" value="1"/>
</dbReference>
<proteinExistence type="predicted"/>
<feature type="transmembrane region" description="Helical" evidence="1">
    <location>
        <begin position="68"/>
        <end position="88"/>
    </location>
</feature>
<evidence type="ECO:0000256" key="1">
    <source>
        <dbReference type="SAM" id="Phobius"/>
    </source>
</evidence>
<keyword evidence="1" id="KW-0472">Membrane</keyword>
<comment type="caution">
    <text evidence="2">The sequence shown here is derived from an EMBL/GenBank/DDBJ whole genome shotgun (WGS) entry which is preliminary data.</text>
</comment>
<dbReference type="InterPro" id="IPR047784">
    <property type="entry name" value="TrgA"/>
</dbReference>
<dbReference type="EMBL" id="QNTQ01000006">
    <property type="protein sequence ID" value="RBI85808.1"/>
    <property type="molecule type" value="Genomic_DNA"/>
</dbReference>
<sequence length="149" mass="15694">MPTAARLVAAIALAALGWFASELIKPLIEAQTGRTEFGAFSAINLVIGAVCGWIVIGKRAGRGYSAAIGNGITGTAALVFWGLFVQAVSEMVRLSLARRYDGPIEAIAAVFELIVDYGAYLLDAQMLVALFAGAIVAGVSSEYAARRWR</sequence>
<keyword evidence="1" id="KW-1133">Transmembrane helix</keyword>
<evidence type="ECO:0000313" key="2">
    <source>
        <dbReference type="EMBL" id="RBI85808.1"/>
    </source>
</evidence>
<evidence type="ECO:0000313" key="3">
    <source>
        <dbReference type="Proteomes" id="UP000253370"/>
    </source>
</evidence>
<accession>A0A365UBH6</accession>
<feature type="transmembrane region" description="Helical" evidence="1">
    <location>
        <begin position="126"/>
        <end position="145"/>
    </location>
</feature>
<keyword evidence="3" id="KW-1185">Reference proteome</keyword>
<dbReference type="RefSeq" id="WP_113289067.1">
    <property type="nucleotide sequence ID" value="NZ_QNTQ01000006.1"/>
</dbReference>
<protein>
    <submittedName>
        <fullName evidence="2">Tellurium resistance protein</fullName>
    </submittedName>
</protein>
<dbReference type="AlphaFoldDB" id="A0A365UBH6"/>
<dbReference type="OrthoDB" id="7869508at2"/>
<gene>
    <name evidence="2" type="ORF">DRV85_08790</name>
</gene>
<organism evidence="2 3">
    <name type="scientific">Rhodosalinus halophilus</name>
    <dbReference type="NCBI Taxonomy" id="2259333"/>
    <lineage>
        <taxon>Bacteria</taxon>
        <taxon>Pseudomonadati</taxon>
        <taxon>Pseudomonadota</taxon>
        <taxon>Alphaproteobacteria</taxon>
        <taxon>Rhodobacterales</taxon>
        <taxon>Paracoccaceae</taxon>
        <taxon>Rhodosalinus</taxon>
    </lineage>
</organism>
<feature type="transmembrane region" description="Helical" evidence="1">
    <location>
        <begin position="37"/>
        <end position="56"/>
    </location>
</feature>
<name>A0A365UBH6_9RHOB</name>
<keyword evidence="1" id="KW-0812">Transmembrane</keyword>
<dbReference type="Proteomes" id="UP000253370">
    <property type="component" value="Unassembled WGS sequence"/>
</dbReference>
<reference evidence="2 3" key="1">
    <citation type="submission" date="2018-07" db="EMBL/GenBank/DDBJ databases">
        <title>Rhodosalinus sp. strain E84T genomic sequence and assembly.</title>
        <authorList>
            <person name="Liu Z.-W."/>
            <person name="Lu D.-C."/>
        </authorList>
    </citation>
    <scope>NUCLEOTIDE SEQUENCE [LARGE SCALE GENOMIC DNA]</scope>
    <source>
        <strain evidence="2 3">E84</strain>
    </source>
</reference>